<feature type="region of interest" description="Disordered" evidence="1">
    <location>
        <begin position="1"/>
        <end position="20"/>
    </location>
</feature>
<keyword evidence="3" id="KW-1185">Reference proteome</keyword>
<protein>
    <submittedName>
        <fullName evidence="2">Uncharacterized protein</fullName>
    </submittedName>
</protein>
<dbReference type="Proteomes" id="UP000807309">
    <property type="component" value="Unassembled WGS sequence"/>
</dbReference>
<gene>
    <name evidence="2" type="ORF">IU470_29395</name>
</gene>
<dbReference type="RefSeq" id="WP_195036041.1">
    <property type="nucleotide sequence ID" value="NZ_JADLRE010000031.1"/>
</dbReference>
<evidence type="ECO:0000313" key="3">
    <source>
        <dbReference type="Proteomes" id="UP000807309"/>
    </source>
</evidence>
<comment type="caution">
    <text evidence="2">The sequence shown here is derived from an EMBL/GenBank/DDBJ whole genome shotgun (WGS) entry which is preliminary data.</text>
</comment>
<name>A0ABS0CFT5_9NOCA</name>
<evidence type="ECO:0000313" key="2">
    <source>
        <dbReference type="EMBL" id="MBF6229194.1"/>
    </source>
</evidence>
<reference evidence="2 3" key="1">
    <citation type="submission" date="2020-10" db="EMBL/GenBank/DDBJ databases">
        <title>Identification of Nocardia species via Next-generation sequencing and recognition of intraspecies genetic diversity.</title>
        <authorList>
            <person name="Li P."/>
            <person name="Li P."/>
            <person name="Lu B."/>
        </authorList>
    </citation>
    <scope>NUCLEOTIDE SEQUENCE [LARGE SCALE GENOMIC DNA]</scope>
    <source>
        <strain evidence="2 3">N-11</strain>
    </source>
</reference>
<evidence type="ECO:0000256" key="1">
    <source>
        <dbReference type="SAM" id="MobiDB-lite"/>
    </source>
</evidence>
<dbReference type="EMBL" id="JADLRE010000031">
    <property type="protein sequence ID" value="MBF6229194.1"/>
    <property type="molecule type" value="Genomic_DNA"/>
</dbReference>
<accession>A0ABS0CFT5</accession>
<organism evidence="2 3">
    <name type="scientific">Nocardia abscessus</name>
    <dbReference type="NCBI Taxonomy" id="120957"/>
    <lineage>
        <taxon>Bacteria</taxon>
        <taxon>Bacillati</taxon>
        <taxon>Actinomycetota</taxon>
        <taxon>Actinomycetes</taxon>
        <taxon>Mycobacteriales</taxon>
        <taxon>Nocardiaceae</taxon>
        <taxon>Nocardia</taxon>
    </lineage>
</organism>
<proteinExistence type="predicted"/>
<sequence length="103" mass="10465">MLGTVGHGLTTRLDQGVAGGRRDHGVGIALRSASADDSAAGSWAMTASVRAATACSSRWSPLTSASADAMVAFNSPTVRAASAMSRSRVDTIARSSRVSIRDG</sequence>